<reference evidence="1" key="1">
    <citation type="submission" date="2022-09" db="EMBL/GenBank/DDBJ databases">
        <title>Aureispira anguillicida sp. nov., isolated from Leptocephalus of Japanese eel Anguilla japonica.</title>
        <authorList>
            <person name="Yuasa K."/>
            <person name="Mekata T."/>
            <person name="Ikunari K."/>
        </authorList>
    </citation>
    <scope>NUCLEOTIDE SEQUENCE</scope>
    <source>
        <strain evidence="1">EL160426</strain>
    </source>
</reference>
<evidence type="ECO:0000313" key="1">
    <source>
        <dbReference type="EMBL" id="BDS12088.1"/>
    </source>
</evidence>
<dbReference type="EMBL" id="AP026867">
    <property type="protein sequence ID" value="BDS12088.1"/>
    <property type="molecule type" value="Genomic_DNA"/>
</dbReference>
<gene>
    <name evidence="1" type="ORF">AsAng_0028030</name>
</gene>
<dbReference type="AlphaFoldDB" id="A0A915YFC2"/>
<proteinExistence type="predicted"/>
<organism evidence="1 2">
    <name type="scientific">Aureispira anguillae</name>
    <dbReference type="NCBI Taxonomy" id="2864201"/>
    <lineage>
        <taxon>Bacteria</taxon>
        <taxon>Pseudomonadati</taxon>
        <taxon>Bacteroidota</taxon>
        <taxon>Saprospiria</taxon>
        <taxon>Saprospirales</taxon>
        <taxon>Saprospiraceae</taxon>
        <taxon>Aureispira</taxon>
    </lineage>
</organism>
<dbReference type="KEGG" id="aup:AsAng_0028030"/>
<dbReference type="Proteomes" id="UP001060919">
    <property type="component" value="Chromosome"/>
</dbReference>
<evidence type="ECO:0000313" key="2">
    <source>
        <dbReference type="Proteomes" id="UP001060919"/>
    </source>
</evidence>
<keyword evidence="2" id="KW-1185">Reference proteome</keyword>
<accession>A0A915YFC2</accession>
<name>A0A915YFC2_9BACT</name>
<protein>
    <submittedName>
        <fullName evidence="1">Uncharacterized protein</fullName>
    </submittedName>
</protein>
<sequence>MFTTRFVKEPKNTLHYLAAPPLLSSGNQPNTISLKVDLFLVLLSYLRVELKINQLLFLSI</sequence>